<dbReference type="Pfam" id="PF00486">
    <property type="entry name" value="Trans_reg_C"/>
    <property type="match status" value="1"/>
</dbReference>
<dbReference type="RefSeq" id="WP_233371243.1">
    <property type="nucleotide sequence ID" value="NZ_JAJTWU010000003.1"/>
</dbReference>
<dbReference type="Proteomes" id="UP001200741">
    <property type="component" value="Unassembled WGS sequence"/>
</dbReference>
<dbReference type="InterPro" id="IPR016032">
    <property type="entry name" value="Sig_transdc_resp-reg_C-effctor"/>
</dbReference>
<sequence length="1160" mass="123781">MARTSDGTHPSTALTPAAAPAAPAAGRELGGAPTRFMLSDWCVDVPTRRLSQGDESVTLEPRPMAVLVALCRQPGLVISAEALLHDCWPDASTQGDNPVHKVVAGLRRALHDSATQPRYIETIRKQGYRLLAPVRVLSAQGPRSHADGWRGQSPFRGLESFDEAHASVFFGRDAAVAALRARLAEQWRRGHPLVLLLGPSGSGKTSLVQAGLLPALLSAPADDNAADPASVALHACTAATVDLGALAATKGGDGGDVWAGLAGALLDWECQGVPLLSGFSIDSLSVLLRERPQDMLRQLAIGLDATRALRPGALAPPLLVLDRLEALLQGDTATVQPVFNTLELLVRSRLVLVLGVCRNDFYAALARQPLLMAGKDGGAHLDLAPPDAGEIAQMIRLPAQAAGLAYGLDGSGMNRLDDRLCADAMQAPDALPLLQYTLQQLYLNREPGDVLSWASYEALGGLEGAIGRRAEALVADLPEAQQAAMTPLLSRLVTLAGDEAVPTSRWMPDTELVDSHERALVEAFVEARLLVADMSTGGKGYRVAHEALLRRWPRVTGWVATHRAALVARDAVAPWVARWAEGARAGALLLPRGATLWTAARALAEAPELFGMQEREFIRRSRRRLLRQRWSLGASTAGALLLAGAAVTAAIGYARQADVAAQRERQSRQLASFMLGELADGLRPIGKLALLSRIGEQGLQLLGPADTGEAGGSPDDVLQRARALVVIGEVNSSRGLGRTDIAVDALNAARTLLEGLAAGGHLTEVKPGDYYRTLGAASFWLGQMDHDAGNLDAAAAAMERYREASLQWQRAAPEDAAATAELGYALQNLGSIDVRRARWQSAERWFNDSLALKRDALARAPQDAEVREAVANTQTWLGLVAYVRGRPLEALQWFDDALAERQTLSAGRAEEQSRLWALGTLELRRADALRAAGRVAEAARIMASGVQRLREAERHDPSNAYWRADRLHAESRLLLARLDAGDSVDKDLPGLRAQLNALAPGAGEVADGQAARDFVRREALLRVAVAGAEQALHRGDTLLATRQLADADHELQALVERRPTYWQLRELQARHALLTMQLGAAGVPAPVCMRLGAALRSAVDAGQGGLVLQAWLAARDCSPAEAFSSQAASDVMTAPLTAHGYVPLRLSIARKSASRSSSLS</sequence>
<dbReference type="SUPFAM" id="SSF46894">
    <property type="entry name" value="C-terminal effector domain of the bipartite response regulators"/>
    <property type="match status" value="1"/>
</dbReference>
<keyword evidence="1 2" id="KW-0238">DNA-binding</keyword>
<dbReference type="Pfam" id="PF20703">
    <property type="entry name" value="nSTAND1"/>
    <property type="match status" value="1"/>
</dbReference>
<name>A0ABS8XRK4_9BURK</name>
<dbReference type="SMART" id="SM00862">
    <property type="entry name" value="Trans_reg_C"/>
    <property type="match status" value="1"/>
</dbReference>
<dbReference type="SUPFAM" id="SSF52540">
    <property type="entry name" value="P-loop containing nucleoside triphosphate hydrolases"/>
    <property type="match status" value="1"/>
</dbReference>
<feature type="compositionally biased region" description="Polar residues" evidence="3">
    <location>
        <begin position="1"/>
        <end position="14"/>
    </location>
</feature>
<feature type="DNA-binding region" description="OmpR/PhoB-type" evidence="2">
    <location>
        <begin position="33"/>
        <end position="132"/>
    </location>
</feature>
<dbReference type="InterPro" id="IPR001867">
    <property type="entry name" value="OmpR/PhoB-type_DNA-bd"/>
</dbReference>
<keyword evidence="6" id="KW-1185">Reference proteome</keyword>
<dbReference type="InterPro" id="IPR049052">
    <property type="entry name" value="nSTAND1"/>
</dbReference>
<dbReference type="PANTHER" id="PTHR47691">
    <property type="entry name" value="REGULATOR-RELATED"/>
    <property type="match status" value="1"/>
</dbReference>
<feature type="compositionally biased region" description="Low complexity" evidence="3">
    <location>
        <begin position="16"/>
        <end position="25"/>
    </location>
</feature>
<reference evidence="5 6" key="1">
    <citation type="submission" date="2021-12" db="EMBL/GenBank/DDBJ databases">
        <title>Genome seq of P8.</title>
        <authorList>
            <person name="Seo T."/>
        </authorList>
    </citation>
    <scope>NUCLEOTIDE SEQUENCE [LARGE SCALE GENOMIC DNA]</scope>
    <source>
        <strain evidence="5 6">P8</strain>
    </source>
</reference>
<evidence type="ECO:0000256" key="1">
    <source>
        <dbReference type="ARBA" id="ARBA00023125"/>
    </source>
</evidence>
<dbReference type="PANTHER" id="PTHR47691:SF3">
    <property type="entry name" value="HTH-TYPE TRANSCRIPTIONAL REGULATOR RV0890C-RELATED"/>
    <property type="match status" value="1"/>
</dbReference>
<evidence type="ECO:0000259" key="4">
    <source>
        <dbReference type="PROSITE" id="PS51755"/>
    </source>
</evidence>
<dbReference type="InterPro" id="IPR011990">
    <property type="entry name" value="TPR-like_helical_dom_sf"/>
</dbReference>
<evidence type="ECO:0000313" key="6">
    <source>
        <dbReference type="Proteomes" id="UP001200741"/>
    </source>
</evidence>
<evidence type="ECO:0000256" key="2">
    <source>
        <dbReference type="PROSITE-ProRule" id="PRU01091"/>
    </source>
</evidence>
<dbReference type="InterPro" id="IPR027417">
    <property type="entry name" value="P-loop_NTPase"/>
</dbReference>
<organism evidence="5 6">
    <name type="scientific">Pelomonas cellulosilytica</name>
    <dbReference type="NCBI Taxonomy" id="2906762"/>
    <lineage>
        <taxon>Bacteria</taxon>
        <taxon>Pseudomonadati</taxon>
        <taxon>Pseudomonadota</taxon>
        <taxon>Betaproteobacteria</taxon>
        <taxon>Burkholderiales</taxon>
        <taxon>Sphaerotilaceae</taxon>
        <taxon>Roseateles</taxon>
    </lineage>
</organism>
<accession>A0ABS8XRK4</accession>
<dbReference type="CDD" id="cd00383">
    <property type="entry name" value="trans_reg_C"/>
    <property type="match status" value="1"/>
</dbReference>
<evidence type="ECO:0000256" key="3">
    <source>
        <dbReference type="SAM" id="MobiDB-lite"/>
    </source>
</evidence>
<comment type="caution">
    <text evidence="5">The sequence shown here is derived from an EMBL/GenBank/DDBJ whole genome shotgun (WGS) entry which is preliminary data.</text>
</comment>
<dbReference type="InterPro" id="IPR036388">
    <property type="entry name" value="WH-like_DNA-bd_sf"/>
</dbReference>
<evidence type="ECO:0000313" key="5">
    <source>
        <dbReference type="EMBL" id="MCE4554317.1"/>
    </source>
</evidence>
<dbReference type="Gene3D" id="1.25.40.10">
    <property type="entry name" value="Tetratricopeptide repeat domain"/>
    <property type="match status" value="1"/>
</dbReference>
<gene>
    <name evidence="5" type="ORF">LXT13_07640</name>
</gene>
<dbReference type="EMBL" id="JAJTWU010000003">
    <property type="protein sequence ID" value="MCE4554317.1"/>
    <property type="molecule type" value="Genomic_DNA"/>
</dbReference>
<feature type="region of interest" description="Disordered" evidence="3">
    <location>
        <begin position="1"/>
        <end position="26"/>
    </location>
</feature>
<proteinExistence type="predicted"/>
<dbReference type="SUPFAM" id="SSF48452">
    <property type="entry name" value="TPR-like"/>
    <property type="match status" value="1"/>
</dbReference>
<protein>
    <submittedName>
        <fullName evidence="5">Winged helix-turn-helix domain-containing protein</fullName>
    </submittedName>
</protein>
<dbReference type="Gene3D" id="1.10.10.10">
    <property type="entry name" value="Winged helix-like DNA-binding domain superfamily/Winged helix DNA-binding domain"/>
    <property type="match status" value="1"/>
</dbReference>
<dbReference type="PROSITE" id="PS51755">
    <property type="entry name" value="OMPR_PHOB"/>
    <property type="match status" value="1"/>
</dbReference>
<feature type="domain" description="OmpR/PhoB-type" evidence="4">
    <location>
        <begin position="33"/>
        <end position="132"/>
    </location>
</feature>